<dbReference type="Gene3D" id="1.10.10.10">
    <property type="entry name" value="Winged helix-like DNA-binding domain superfamily/Winged helix DNA-binding domain"/>
    <property type="match status" value="1"/>
</dbReference>
<dbReference type="InterPro" id="IPR036390">
    <property type="entry name" value="WH_DNA-bd_sf"/>
</dbReference>
<dbReference type="Pfam" id="PF00392">
    <property type="entry name" value="GntR"/>
    <property type="match status" value="1"/>
</dbReference>
<dbReference type="HOGENOM" id="CLU_017584_5_1_6"/>
<gene>
    <name evidence="5" type="ORF">F907_03279</name>
</gene>
<dbReference type="Pfam" id="PF07729">
    <property type="entry name" value="FCD"/>
    <property type="match status" value="1"/>
</dbReference>
<evidence type="ECO:0000256" key="2">
    <source>
        <dbReference type="ARBA" id="ARBA00023125"/>
    </source>
</evidence>
<dbReference type="PROSITE" id="PS50949">
    <property type="entry name" value="HTH_GNTR"/>
    <property type="match status" value="1"/>
</dbReference>
<proteinExistence type="predicted"/>
<reference evidence="5 6" key="1">
    <citation type="submission" date="2013-06" db="EMBL/GenBank/DDBJ databases">
        <title>The Genome Sequence of Acinetobacter sp. NIPH 2036.</title>
        <authorList>
            <consortium name="The Broad Institute Genome Sequencing Platform"/>
            <consortium name="The Broad Institute Genome Sequencing Center for Infectious Disease"/>
            <person name="Cerqueira G."/>
            <person name="Feldgarden M."/>
            <person name="Courvalin P."/>
            <person name="Perichon B."/>
            <person name="Grillot-Courvalin C."/>
            <person name="Clermont D."/>
            <person name="Rocha E."/>
            <person name="Yoon E.-J."/>
            <person name="Nemec A."/>
            <person name="Young S.K."/>
            <person name="Zeng Q."/>
            <person name="Gargeya S."/>
            <person name="Fitzgerald M."/>
            <person name="Abouelleil A."/>
            <person name="Alvarado L."/>
            <person name="Berlin A.M."/>
            <person name="Chapman S.B."/>
            <person name="Dewar J."/>
            <person name="Goldberg J."/>
            <person name="Griggs A."/>
            <person name="Gujja S."/>
            <person name="Hansen M."/>
            <person name="Howarth C."/>
            <person name="Imamovic A."/>
            <person name="Larimer J."/>
            <person name="McCowan C."/>
            <person name="Murphy C."/>
            <person name="Pearson M."/>
            <person name="Priest M."/>
            <person name="Roberts A."/>
            <person name="Saif S."/>
            <person name="Shea T."/>
            <person name="Sykes S."/>
            <person name="Wortman J."/>
            <person name="Nusbaum C."/>
            <person name="Birren B."/>
        </authorList>
    </citation>
    <scope>NUCLEOTIDE SEQUENCE [LARGE SCALE GENOMIC DNA]</scope>
    <source>
        <strain evidence="5 6">NIPH 2036</strain>
    </source>
</reference>
<keyword evidence="1" id="KW-0805">Transcription regulation</keyword>
<dbReference type="InterPro" id="IPR008920">
    <property type="entry name" value="TF_FadR/GntR_C"/>
</dbReference>
<dbReference type="EMBL" id="ATGK01000018">
    <property type="protein sequence ID" value="EPG35399.1"/>
    <property type="molecule type" value="Genomic_DNA"/>
</dbReference>
<dbReference type="Proteomes" id="UP000014559">
    <property type="component" value="Unassembled WGS sequence"/>
</dbReference>
<keyword evidence="3" id="KW-0804">Transcription</keyword>
<evidence type="ECO:0000313" key="5">
    <source>
        <dbReference type="EMBL" id="EPG35399.1"/>
    </source>
</evidence>
<evidence type="ECO:0000313" key="6">
    <source>
        <dbReference type="Proteomes" id="UP000014559"/>
    </source>
</evidence>
<dbReference type="SUPFAM" id="SSF46785">
    <property type="entry name" value="Winged helix' DNA-binding domain"/>
    <property type="match status" value="1"/>
</dbReference>
<dbReference type="InterPro" id="IPR000524">
    <property type="entry name" value="Tscrpt_reg_HTH_GntR"/>
</dbReference>
<dbReference type="SMART" id="SM00895">
    <property type="entry name" value="FCD"/>
    <property type="match status" value="1"/>
</dbReference>
<comment type="caution">
    <text evidence="5">The sequence shown here is derived from an EMBL/GenBank/DDBJ whole genome shotgun (WGS) entry which is preliminary data.</text>
</comment>
<dbReference type="PATRIC" id="fig|1217696.3.peg.3221"/>
<organism evidence="5 6">
    <name type="scientific">Acinetobacter colistiniresistens</name>
    <dbReference type="NCBI Taxonomy" id="280145"/>
    <lineage>
        <taxon>Bacteria</taxon>
        <taxon>Pseudomonadati</taxon>
        <taxon>Pseudomonadota</taxon>
        <taxon>Gammaproteobacteria</taxon>
        <taxon>Moraxellales</taxon>
        <taxon>Moraxellaceae</taxon>
        <taxon>Acinetobacter</taxon>
    </lineage>
</organism>
<evidence type="ECO:0000256" key="3">
    <source>
        <dbReference type="ARBA" id="ARBA00023163"/>
    </source>
</evidence>
<dbReference type="Gene3D" id="1.20.120.530">
    <property type="entry name" value="GntR ligand-binding domain-like"/>
    <property type="match status" value="1"/>
</dbReference>
<dbReference type="InterPro" id="IPR036388">
    <property type="entry name" value="WH-like_DNA-bd_sf"/>
</dbReference>
<dbReference type="PANTHER" id="PTHR43537">
    <property type="entry name" value="TRANSCRIPTIONAL REGULATOR, GNTR FAMILY"/>
    <property type="match status" value="1"/>
</dbReference>
<evidence type="ECO:0000259" key="4">
    <source>
        <dbReference type="PROSITE" id="PS50949"/>
    </source>
</evidence>
<dbReference type="CDD" id="cd07377">
    <property type="entry name" value="WHTH_GntR"/>
    <property type="match status" value="1"/>
</dbReference>
<dbReference type="AlphaFoldDB" id="S3T6Q3"/>
<dbReference type="PANTHER" id="PTHR43537:SF49">
    <property type="entry name" value="TRANSCRIPTIONAL REGULATORY PROTEIN"/>
    <property type="match status" value="1"/>
</dbReference>
<sequence length="286" mass="32430">MGFCKCFDQQFGYISLVELAAPVRLIVDNPIAFFLLSGYKIIKIVEIVDNMQDTLVPQALSTSQGMTLTEHVFKQIQSAIVLGHIPAGSKISEPELARIYGISRGPLREAIHRLEGQKLVERTAHVGARVVSLSLQQFQELYQIRASLEGLACKLAAQHIDKKQILALRDVLRMHAEDENFKAGKGYYLQEGQDDFHYCIIKSSGNKTLEKMLCDELYHLIRMYRIQFSNTPDRPSKAWDEHIRILDAIAEGDGELAEMLMHRHINASYKIVEQTLLQNQGEQQHG</sequence>
<dbReference type="GO" id="GO:0003700">
    <property type="term" value="F:DNA-binding transcription factor activity"/>
    <property type="evidence" value="ECO:0007669"/>
    <property type="project" value="InterPro"/>
</dbReference>
<dbReference type="InterPro" id="IPR011711">
    <property type="entry name" value="GntR_C"/>
</dbReference>
<feature type="domain" description="HTH gntR-type" evidence="4">
    <location>
        <begin position="66"/>
        <end position="133"/>
    </location>
</feature>
<dbReference type="GO" id="GO:0003677">
    <property type="term" value="F:DNA binding"/>
    <property type="evidence" value="ECO:0007669"/>
    <property type="project" value="UniProtKB-KW"/>
</dbReference>
<name>S3T6Q3_9GAMM</name>
<evidence type="ECO:0000256" key="1">
    <source>
        <dbReference type="ARBA" id="ARBA00023015"/>
    </source>
</evidence>
<keyword evidence="2" id="KW-0238">DNA-binding</keyword>
<dbReference type="SMART" id="SM00345">
    <property type="entry name" value="HTH_GNTR"/>
    <property type="match status" value="1"/>
</dbReference>
<dbReference type="SUPFAM" id="SSF48008">
    <property type="entry name" value="GntR ligand-binding domain-like"/>
    <property type="match status" value="1"/>
</dbReference>
<protein>
    <recommendedName>
        <fullName evidence="4">HTH gntR-type domain-containing protein</fullName>
    </recommendedName>
</protein>
<accession>S3T6Q3</accession>